<dbReference type="InterPro" id="IPR009038">
    <property type="entry name" value="GOLD_dom"/>
</dbReference>
<feature type="transmembrane region" description="Helical" evidence="5">
    <location>
        <begin position="334"/>
        <end position="353"/>
    </location>
</feature>
<evidence type="ECO:0000256" key="2">
    <source>
        <dbReference type="ARBA" id="ARBA00022692"/>
    </source>
</evidence>
<evidence type="ECO:0000256" key="1">
    <source>
        <dbReference type="ARBA" id="ARBA00004141"/>
    </source>
</evidence>
<dbReference type="InterPro" id="IPR020846">
    <property type="entry name" value="MFS_dom"/>
</dbReference>
<comment type="subcellular location">
    <subcellularLocation>
        <location evidence="1">Membrane</location>
        <topology evidence="1">Multi-pass membrane protein</topology>
    </subcellularLocation>
</comment>
<dbReference type="SMART" id="SM01190">
    <property type="entry name" value="EMP24_GP25L"/>
    <property type="match status" value="1"/>
</dbReference>
<feature type="transmembrane region" description="Helical" evidence="5">
    <location>
        <begin position="74"/>
        <end position="94"/>
    </location>
</feature>
<evidence type="ECO:0000313" key="8">
    <source>
        <dbReference type="WBParaSite" id="MBELARI_LOCUS16475"/>
    </source>
</evidence>
<dbReference type="SUPFAM" id="SSF103473">
    <property type="entry name" value="MFS general substrate transporter"/>
    <property type="match status" value="1"/>
</dbReference>
<proteinExistence type="predicted"/>
<dbReference type="PANTHER" id="PTHR11662">
    <property type="entry name" value="SOLUTE CARRIER FAMILY 17"/>
    <property type="match status" value="1"/>
</dbReference>
<dbReference type="GO" id="GO:0016020">
    <property type="term" value="C:membrane"/>
    <property type="evidence" value="ECO:0007669"/>
    <property type="project" value="UniProtKB-SubCell"/>
</dbReference>
<dbReference type="WBParaSite" id="MBELARI_LOCUS16475">
    <property type="protein sequence ID" value="MBELARI_LOCUS16475"/>
    <property type="gene ID" value="MBELARI_LOCUS16475"/>
</dbReference>
<keyword evidence="7" id="KW-1185">Reference proteome</keyword>
<organism evidence="7 8">
    <name type="scientific">Mesorhabditis belari</name>
    <dbReference type="NCBI Taxonomy" id="2138241"/>
    <lineage>
        <taxon>Eukaryota</taxon>
        <taxon>Metazoa</taxon>
        <taxon>Ecdysozoa</taxon>
        <taxon>Nematoda</taxon>
        <taxon>Chromadorea</taxon>
        <taxon>Rhabditida</taxon>
        <taxon>Rhabditina</taxon>
        <taxon>Rhabditomorpha</taxon>
        <taxon>Rhabditoidea</taxon>
        <taxon>Rhabditidae</taxon>
        <taxon>Mesorhabditinae</taxon>
        <taxon>Mesorhabditis</taxon>
    </lineage>
</organism>
<feature type="transmembrane region" description="Helical" evidence="5">
    <location>
        <begin position="260"/>
        <end position="280"/>
    </location>
</feature>
<feature type="domain" description="Major facilitator superfamily (MFS) profile" evidence="6">
    <location>
        <begin position="1"/>
        <end position="457"/>
    </location>
</feature>
<dbReference type="GO" id="GO:0006820">
    <property type="term" value="P:monoatomic anion transport"/>
    <property type="evidence" value="ECO:0007669"/>
    <property type="project" value="TreeGrafter"/>
</dbReference>
<name>A0AAF3ER46_9BILA</name>
<evidence type="ECO:0000256" key="3">
    <source>
        <dbReference type="ARBA" id="ARBA00022989"/>
    </source>
</evidence>
<keyword evidence="3 5" id="KW-1133">Transmembrane helix</keyword>
<evidence type="ECO:0000256" key="4">
    <source>
        <dbReference type="ARBA" id="ARBA00023136"/>
    </source>
</evidence>
<feature type="transmembrane region" description="Helical" evidence="5">
    <location>
        <begin position="165"/>
        <end position="190"/>
    </location>
</feature>
<keyword evidence="2 5" id="KW-0812">Transmembrane</keyword>
<feature type="transmembrane region" description="Helical" evidence="5">
    <location>
        <begin position="582"/>
        <end position="605"/>
    </location>
</feature>
<dbReference type="InterPro" id="IPR011701">
    <property type="entry name" value="MFS"/>
</dbReference>
<dbReference type="Gene3D" id="1.20.1250.20">
    <property type="entry name" value="MFS general substrate transporter like domains"/>
    <property type="match status" value="2"/>
</dbReference>
<reference evidence="8" key="1">
    <citation type="submission" date="2024-02" db="UniProtKB">
        <authorList>
            <consortium name="WormBaseParasite"/>
        </authorList>
    </citation>
    <scope>IDENTIFICATION</scope>
</reference>
<dbReference type="PROSITE" id="PS50850">
    <property type="entry name" value="MFS"/>
    <property type="match status" value="1"/>
</dbReference>
<dbReference type="InterPro" id="IPR036259">
    <property type="entry name" value="MFS_trans_sf"/>
</dbReference>
<feature type="transmembrane region" description="Helical" evidence="5">
    <location>
        <begin position="401"/>
        <end position="425"/>
    </location>
</feature>
<dbReference type="GO" id="GO:0022857">
    <property type="term" value="F:transmembrane transporter activity"/>
    <property type="evidence" value="ECO:0007669"/>
    <property type="project" value="InterPro"/>
</dbReference>
<feature type="transmembrane region" description="Helical" evidence="5">
    <location>
        <begin position="196"/>
        <end position="214"/>
    </location>
</feature>
<dbReference type="InterPro" id="IPR050382">
    <property type="entry name" value="MFS_Na/Anion_cotransporter"/>
</dbReference>
<evidence type="ECO:0000259" key="6">
    <source>
        <dbReference type="PROSITE" id="PS50850"/>
    </source>
</evidence>
<sequence length="622" mass="69415">MSGITFCITINRVNLGFATVCMVNSTAFDVNEKVKWEKNFTFQSDIKCGAESGEWAAKNGYNGTILWTLNQKSLVMSAGFYGVLVTTWWAGYLADRFGPKVIILIALFDYLITVTLSPFLASSTSYSIFFGNRVVMGLGEGLVLPTLSSLTSRWFAPAEKASMAAIFTSGNAIAAAVSPAVSSIFCSSFLGWPTIFYFSTLITLVLFVLWWIGITNTPLENRFVRVQERRYFENTDLLASTLPSNIKVPWSSILFSKVSMACYLCTFVDMFCVIIMQAFLPHYMKEVLHLPIKQNGFFTMLPFTCQLLTKNILAPIGDCLKKRNYFTHTTGVRIFQSISAFGAATALFLLAFLPDCQFPFRALPLLAMYGACYSTCTMGYFTSTLSIAPPFTGTMMSVSKVYGSVGQLIGTNFVSLLSSVISLGLKAETSDTCFFWSINVDEAPSMSIWYQALSPGESARVSLFDESGKQLLQISGAQGRKEKFSLTTSGMYRLCVTGEQRGGTRVWLAAYLLDAKWTPLSDLIKIENQKQTAFETITVFDKQTRVIHQTLKEVEDLLTQRTALELKHRSLVETNFESLNSLALLVLVCIPIIGFIQVFVLRSFFTENLQLNRFFRKRTSRI</sequence>
<protein>
    <recommendedName>
        <fullName evidence="6">Major facilitator superfamily (MFS) profile domain-containing protein</fullName>
    </recommendedName>
</protein>
<dbReference type="Pfam" id="PF07690">
    <property type="entry name" value="MFS_1"/>
    <property type="match status" value="1"/>
</dbReference>
<dbReference type="Pfam" id="PF01105">
    <property type="entry name" value="EMP24_GP25L"/>
    <property type="match status" value="1"/>
</dbReference>
<dbReference type="Proteomes" id="UP000887575">
    <property type="component" value="Unassembled WGS sequence"/>
</dbReference>
<feature type="transmembrane region" description="Helical" evidence="5">
    <location>
        <begin position="101"/>
        <end position="120"/>
    </location>
</feature>
<dbReference type="AlphaFoldDB" id="A0AAF3ER46"/>
<evidence type="ECO:0000256" key="5">
    <source>
        <dbReference type="SAM" id="Phobius"/>
    </source>
</evidence>
<dbReference type="PANTHER" id="PTHR11662:SF405">
    <property type="entry name" value="PROTEIN CBG12249"/>
    <property type="match status" value="1"/>
</dbReference>
<accession>A0AAF3ER46</accession>
<keyword evidence="4 5" id="KW-0472">Membrane</keyword>
<feature type="transmembrane region" description="Helical" evidence="5">
    <location>
        <begin position="360"/>
        <end position="381"/>
    </location>
</feature>
<evidence type="ECO:0000313" key="7">
    <source>
        <dbReference type="Proteomes" id="UP000887575"/>
    </source>
</evidence>